<evidence type="ECO:0000256" key="3">
    <source>
        <dbReference type="PROSITE-ProRule" id="PRU00023"/>
    </source>
</evidence>
<feature type="region of interest" description="Disordered" evidence="4">
    <location>
        <begin position="1"/>
        <end position="32"/>
    </location>
</feature>
<sequence length="344" mass="37512">MVGQSPQSDSLDGIVDTEKEIPDDNEDKNTCDTARLTRDGARRMAKNEALPEFVKLGDAKADEEMIRLGVRTTAKAPAEDSAGMYAAQQENPEISKAICESGNISIDDTNDVGQTALMLAAMNDHLEVVKTLLRDSPSLELKDQTEGRTAFFYALAHAHGDGDGDELVDSRWAIATAVLKAGADIEAEYKADLTPLAWFCRSGNFPAVRWLVQNGARGDTEGACCIIQHLADRGAGMELHNSKNGHTALFEAVVSACMPQLKLLIACGSHVNTFSRLRQLPFTIAAICGYDEVVEILLQHGPSVHVRDYLNRAPSNHASEFRRLLCVEFLIEHSSPLSVQNEHL</sequence>
<evidence type="ECO:0000256" key="2">
    <source>
        <dbReference type="ARBA" id="ARBA00023043"/>
    </source>
</evidence>
<evidence type="ECO:0000256" key="4">
    <source>
        <dbReference type="SAM" id="MobiDB-lite"/>
    </source>
</evidence>
<evidence type="ECO:0000256" key="1">
    <source>
        <dbReference type="ARBA" id="ARBA00022737"/>
    </source>
</evidence>
<name>A0A9P9Y5C6_9HYPO</name>
<dbReference type="PROSITE" id="PS50297">
    <property type="entry name" value="ANK_REP_REGION"/>
    <property type="match status" value="1"/>
</dbReference>
<keyword evidence="1" id="KW-0677">Repeat</keyword>
<gene>
    <name evidence="5" type="ORF">J7T54_005669</name>
</gene>
<dbReference type="AlphaFoldDB" id="A0A9P9Y5C6"/>
<dbReference type="SMART" id="SM00248">
    <property type="entry name" value="ANK"/>
    <property type="match status" value="6"/>
</dbReference>
<feature type="compositionally biased region" description="Basic and acidic residues" evidence="4">
    <location>
        <begin position="16"/>
        <end position="32"/>
    </location>
</feature>
<proteinExistence type="predicted"/>
<dbReference type="PRINTS" id="PR01415">
    <property type="entry name" value="ANKYRIN"/>
</dbReference>
<evidence type="ECO:0000313" key="6">
    <source>
        <dbReference type="Proteomes" id="UP001055219"/>
    </source>
</evidence>
<dbReference type="InterPro" id="IPR036770">
    <property type="entry name" value="Ankyrin_rpt-contain_sf"/>
</dbReference>
<dbReference type="EMBL" id="JAGIXG020000007">
    <property type="protein sequence ID" value="KAI6783640.1"/>
    <property type="molecule type" value="Genomic_DNA"/>
</dbReference>
<dbReference type="PANTHER" id="PTHR24198">
    <property type="entry name" value="ANKYRIN REPEAT AND PROTEIN KINASE DOMAIN-CONTAINING PROTEIN"/>
    <property type="match status" value="1"/>
</dbReference>
<dbReference type="Gene3D" id="1.25.40.20">
    <property type="entry name" value="Ankyrin repeat-containing domain"/>
    <property type="match status" value="2"/>
</dbReference>
<dbReference type="InterPro" id="IPR002110">
    <property type="entry name" value="Ankyrin_rpt"/>
</dbReference>
<keyword evidence="2 3" id="KW-0040">ANK repeat</keyword>
<comment type="caution">
    <text evidence="5">The sequence shown here is derived from an EMBL/GenBank/DDBJ whole genome shotgun (WGS) entry which is preliminary data.</text>
</comment>
<keyword evidence="6" id="KW-1185">Reference proteome</keyword>
<protein>
    <submittedName>
        <fullName evidence="5">Ankyrin repeat domain-containing protein</fullName>
    </submittedName>
</protein>
<dbReference type="SUPFAM" id="SSF48403">
    <property type="entry name" value="Ankyrin repeat"/>
    <property type="match status" value="1"/>
</dbReference>
<organism evidence="5 6">
    <name type="scientific">Emericellopsis cladophorae</name>
    <dbReference type="NCBI Taxonomy" id="2686198"/>
    <lineage>
        <taxon>Eukaryota</taxon>
        <taxon>Fungi</taxon>
        <taxon>Dikarya</taxon>
        <taxon>Ascomycota</taxon>
        <taxon>Pezizomycotina</taxon>
        <taxon>Sordariomycetes</taxon>
        <taxon>Hypocreomycetidae</taxon>
        <taxon>Hypocreales</taxon>
        <taxon>Bionectriaceae</taxon>
        <taxon>Emericellopsis</taxon>
    </lineage>
</organism>
<reference evidence="5" key="2">
    <citation type="submission" date="2022-07" db="EMBL/GenBank/DDBJ databases">
        <authorList>
            <person name="Goncalves M.F.M."/>
            <person name="Hilario S."/>
            <person name="Van De Peer Y."/>
            <person name="Esteves A.C."/>
            <person name="Alves A."/>
        </authorList>
    </citation>
    <scope>NUCLEOTIDE SEQUENCE</scope>
    <source>
        <strain evidence="5">MUM 19.33</strain>
    </source>
</reference>
<dbReference type="Proteomes" id="UP001055219">
    <property type="component" value="Unassembled WGS sequence"/>
</dbReference>
<dbReference type="PROSITE" id="PS50088">
    <property type="entry name" value="ANK_REPEAT"/>
    <property type="match status" value="2"/>
</dbReference>
<feature type="repeat" description="ANK" evidence="3">
    <location>
        <begin position="112"/>
        <end position="144"/>
    </location>
</feature>
<dbReference type="GeneID" id="75832152"/>
<dbReference type="Pfam" id="PF12796">
    <property type="entry name" value="Ank_2"/>
    <property type="match status" value="2"/>
</dbReference>
<feature type="compositionally biased region" description="Polar residues" evidence="4">
    <location>
        <begin position="1"/>
        <end position="10"/>
    </location>
</feature>
<accession>A0A9P9Y5C6</accession>
<dbReference type="RefSeq" id="XP_051364496.1">
    <property type="nucleotide sequence ID" value="XM_051504113.1"/>
</dbReference>
<reference evidence="5" key="1">
    <citation type="journal article" date="2021" name="J Fungi (Basel)">
        <title>Genomic and Metabolomic Analyses of the Marine Fungus Emericellopsis cladophorae: Insights into Saltwater Adaptability Mechanisms and Its Biosynthetic Potential.</title>
        <authorList>
            <person name="Goncalves M.F.M."/>
            <person name="Hilario S."/>
            <person name="Van de Peer Y."/>
            <person name="Esteves A.C."/>
            <person name="Alves A."/>
        </authorList>
    </citation>
    <scope>NUCLEOTIDE SEQUENCE</scope>
    <source>
        <strain evidence="5">MUM 19.33</strain>
    </source>
</reference>
<evidence type="ECO:0000313" key="5">
    <source>
        <dbReference type="EMBL" id="KAI6783640.1"/>
    </source>
</evidence>
<dbReference type="PANTHER" id="PTHR24198:SF165">
    <property type="entry name" value="ANKYRIN REPEAT-CONTAINING PROTEIN-RELATED"/>
    <property type="match status" value="1"/>
</dbReference>
<feature type="repeat" description="ANK" evidence="3">
    <location>
        <begin position="277"/>
        <end position="309"/>
    </location>
</feature>
<dbReference type="OrthoDB" id="20872at2759"/>